<comment type="caution">
    <text evidence="3">The sequence shown here is derived from an EMBL/GenBank/DDBJ whole genome shotgun (WGS) entry which is preliminary data.</text>
</comment>
<dbReference type="InterPro" id="IPR011008">
    <property type="entry name" value="Dimeric_a/b-barrel"/>
</dbReference>
<reference evidence="3 4" key="1">
    <citation type="submission" date="2019-06" db="EMBL/GenBank/DDBJ databases">
        <title>Genomic Encyclopedia of Type Strains, Phase IV (KMG-V): Genome sequencing to study the core and pangenomes of soil and plant-associated prokaryotes.</title>
        <authorList>
            <person name="Whitman W."/>
        </authorList>
    </citation>
    <scope>NUCLEOTIDE SEQUENCE [LARGE SCALE GENOMIC DNA]</scope>
    <source>
        <strain evidence="3 4">BR 11140</strain>
    </source>
</reference>
<organism evidence="3 4">
    <name type="scientific">Nitrospirillum amazonense</name>
    <dbReference type="NCBI Taxonomy" id="28077"/>
    <lineage>
        <taxon>Bacteria</taxon>
        <taxon>Pseudomonadati</taxon>
        <taxon>Pseudomonadota</taxon>
        <taxon>Alphaproteobacteria</taxon>
        <taxon>Rhodospirillales</taxon>
        <taxon>Azospirillaceae</taxon>
        <taxon>Nitrospirillum</taxon>
    </lineage>
</organism>
<name>A0A560HJY4_9PROT</name>
<evidence type="ECO:0000259" key="2">
    <source>
        <dbReference type="Pfam" id="PF03795"/>
    </source>
</evidence>
<dbReference type="OrthoDB" id="2293521at2"/>
<dbReference type="InterPro" id="IPR005545">
    <property type="entry name" value="YCII"/>
</dbReference>
<evidence type="ECO:0000256" key="1">
    <source>
        <dbReference type="ARBA" id="ARBA00007689"/>
    </source>
</evidence>
<sequence>MPYFIFRGYDVPETSAQIRAAARPEHRSYIREVHHGVRAVAGGMVVNESGDEATGTLLILDAPDRAAALRYLEGDPYHGAGLFARIEIDRWDWGLGSPSPGGGVAGIP</sequence>
<dbReference type="Proteomes" id="UP000318050">
    <property type="component" value="Unassembled WGS sequence"/>
</dbReference>
<dbReference type="Pfam" id="PF03795">
    <property type="entry name" value="YCII"/>
    <property type="match status" value="1"/>
</dbReference>
<comment type="similarity">
    <text evidence="1">Belongs to the YciI family.</text>
</comment>
<gene>
    <name evidence="3" type="ORF">FBZ92_1433</name>
</gene>
<dbReference type="AlphaFoldDB" id="A0A560HJY4"/>
<accession>A0A560HJY4</accession>
<dbReference type="EMBL" id="VITT01000043">
    <property type="protein sequence ID" value="TWB46808.1"/>
    <property type="molecule type" value="Genomic_DNA"/>
</dbReference>
<feature type="domain" description="YCII-related" evidence="2">
    <location>
        <begin position="8"/>
        <end position="91"/>
    </location>
</feature>
<evidence type="ECO:0000313" key="3">
    <source>
        <dbReference type="EMBL" id="TWB46808.1"/>
    </source>
</evidence>
<dbReference type="Gene3D" id="3.30.70.1060">
    <property type="entry name" value="Dimeric alpha+beta barrel"/>
    <property type="match status" value="1"/>
</dbReference>
<protein>
    <recommendedName>
        <fullName evidence="2">YCII-related domain-containing protein</fullName>
    </recommendedName>
</protein>
<evidence type="ECO:0000313" key="4">
    <source>
        <dbReference type="Proteomes" id="UP000318050"/>
    </source>
</evidence>
<dbReference type="SUPFAM" id="SSF54909">
    <property type="entry name" value="Dimeric alpha+beta barrel"/>
    <property type="match status" value="1"/>
</dbReference>
<proteinExistence type="inferred from homology"/>